<dbReference type="NCBIfam" id="NF001452">
    <property type="entry name" value="PRK00311.1"/>
    <property type="match status" value="1"/>
</dbReference>
<dbReference type="HAMAP" id="MF_00156">
    <property type="entry name" value="PanB"/>
    <property type="match status" value="1"/>
</dbReference>
<dbReference type="PANTHER" id="PTHR20881">
    <property type="entry name" value="3-METHYL-2-OXOBUTANOATE HYDROXYMETHYLTRANSFERASE"/>
    <property type="match status" value="1"/>
</dbReference>
<dbReference type="NCBIfam" id="TIGR00222">
    <property type="entry name" value="panB"/>
    <property type="match status" value="1"/>
</dbReference>
<sequence length="313" mass="33636">MTVLKLAREKKRKITMVTAYDYPSSVHVCEAGIDIALVGDSVGMVTLGYETTQPVTVEEMLHHCRAVKRGAAGPLLVGDMPFGSYEVSPEQALQTAYRFVKEGGVDAVKLEGGRTRTEHIKRIVEGGVAVMGHVGLTPQAISVLGGFRAQGRSVIQEAGAFAVVLECVPAVVGRAIADALEIPVIGIGAGPHTDGQVLVYHDMLGILSHPHHQRMAPKFCKVFADVQTEVMKGLHAYRREVEAGAFPGAAHSPYAMTPAEEANFEHLLAHDARERREAAELTKKKLKEQDELEAVRLYGQGGGGFAWGAPKKA</sequence>
<dbReference type="SUPFAM" id="SSF51621">
    <property type="entry name" value="Phosphoenolpyruvate/pyruvate domain"/>
    <property type="match status" value="1"/>
</dbReference>
<dbReference type="InterPro" id="IPR040442">
    <property type="entry name" value="Pyrv_kinase-like_dom_sf"/>
</dbReference>
<dbReference type="OrthoDB" id="425211at2759"/>
<dbReference type="GO" id="GO:0000287">
    <property type="term" value="F:magnesium ion binding"/>
    <property type="evidence" value="ECO:0007669"/>
    <property type="project" value="TreeGrafter"/>
</dbReference>
<comment type="pathway">
    <text evidence="1">Cofactor biosynthesis; (R)-pantothenate biosynthesis; (R)-pantoate from 3-methyl-2-oxobutanoate: step 1/2.</text>
</comment>
<dbReference type="GO" id="GO:0003864">
    <property type="term" value="F:3-methyl-2-oxobutanoate hydroxymethyltransferase activity"/>
    <property type="evidence" value="ECO:0007669"/>
    <property type="project" value="UniProtKB-EC"/>
</dbReference>
<proteinExistence type="inferred from homology"/>
<dbReference type="InterPro" id="IPR015813">
    <property type="entry name" value="Pyrv/PenolPyrv_kinase-like_dom"/>
</dbReference>
<comment type="similarity">
    <text evidence="2">Belongs to the PanB family.</text>
</comment>
<gene>
    <name evidence="6" type="ORF">JKP88DRAFT_258151</name>
</gene>
<dbReference type="CDD" id="cd06557">
    <property type="entry name" value="KPHMT-like"/>
    <property type="match status" value="1"/>
</dbReference>
<dbReference type="Proteomes" id="UP000664859">
    <property type="component" value="Unassembled WGS sequence"/>
</dbReference>
<dbReference type="Gene3D" id="3.20.20.60">
    <property type="entry name" value="Phosphoenolpyruvate-binding domains"/>
    <property type="match status" value="1"/>
</dbReference>
<dbReference type="GO" id="GO:0015940">
    <property type="term" value="P:pantothenate biosynthetic process"/>
    <property type="evidence" value="ECO:0007669"/>
    <property type="project" value="UniProtKB-UniPathway"/>
</dbReference>
<comment type="caution">
    <text evidence="6">The sequence shown here is derived from an EMBL/GenBank/DDBJ whole genome shotgun (WGS) entry which is preliminary data.</text>
</comment>
<keyword evidence="4 6" id="KW-0808">Transferase</keyword>
<dbReference type="UniPathway" id="UPA00028">
    <property type="reaction ID" value="UER00003"/>
</dbReference>
<dbReference type="PANTHER" id="PTHR20881:SF0">
    <property type="entry name" value="3-METHYL-2-OXOBUTANOATE HYDROXYMETHYLTRANSFERASE"/>
    <property type="match status" value="1"/>
</dbReference>
<dbReference type="GO" id="GO:0005739">
    <property type="term" value="C:mitochondrion"/>
    <property type="evidence" value="ECO:0007669"/>
    <property type="project" value="TreeGrafter"/>
</dbReference>
<dbReference type="EC" id="2.1.2.11" evidence="3"/>
<dbReference type="GO" id="GO:0008168">
    <property type="term" value="F:methyltransferase activity"/>
    <property type="evidence" value="ECO:0007669"/>
    <property type="project" value="UniProtKB-KW"/>
</dbReference>
<evidence type="ECO:0000256" key="3">
    <source>
        <dbReference type="ARBA" id="ARBA00012618"/>
    </source>
</evidence>
<keyword evidence="7" id="KW-1185">Reference proteome</keyword>
<evidence type="ECO:0000256" key="2">
    <source>
        <dbReference type="ARBA" id="ARBA00008676"/>
    </source>
</evidence>
<dbReference type="InterPro" id="IPR003700">
    <property type="entry name" value="Pantoate_hydroxy_MeTrfase"/>
</dbReference>
<dbReference type="EMBL" id="JAFCMP010000401">
    <property type="protein sequence ID" value="KAG5180303.1"/>
    <property type="molecule type" value="Genomic_DNA"/>
</dbReference>
<evidence type="ECO:0000256" key="4">
    <source>
        <dbReference type="ARBA" id="ARBA00022679"/>
    </source>
</evidence>
<evidence type="ECO:0000256" key="5">
    <source>
        <dbReference type="ARBA" id="ARBA00049172"/>
    </source>
</evidence>
<protein>
    <recommendedName>
        <fullName evidence="3">3-methyl-2-oxobutanoate hydroxymethyltransferase</fullName>
        <ecNumber evidence="3">2.1.2.11</ecNumber>
    </recommendedName>
</protein>
<comment type="catalytic activity">
    <reaction evidence="5">
        <text>(6R)-5,10-methylene-5,6,7,8-tetrahydrofolate + 3-methyl-2-oxobutanoate + H2O = 2-dehydropantoate + (6S)-5,6,7,8-tetrahydrofolate</text>
        <dbReference type="Rhea" id="RHEA:11824"/>
        <dbReference type="ChEBI" id="CHEBI:11561"/>
        <dbReference type="ChEBI" id="CHEBI:11851"/>
        <dbReference type="ChEBI" id="CHEBI:15377"/>
        <dbReference type="ChEBI" id="CHEBI:15636"/>
        <dbReference type="ChEBI" id="CHEBI:57453"/>
        <dbReference type="EC" id="2.1.2.11"/>
    </reaction>
</comment>
<dbReference type="FunFam" id="3.20.20.60:FF:000003">
    <property type="entry name" value="3-methyl-2-oxobutanoate hydroxymethyltransferase"/>
    <property type="match status" value="1"/>
</dbReference>
<dbReference type="Pfam" id="PF02548">
    <property type="entry name" value="Pantoate_transf"/>
    <property type="match status" value="1"/>
</dbReference>
<evidence type="ECO:0000256" key="1">
    <source>
        <dbReference type="ARBA" id="ARBA00005033"/>
    </source>
</evidence>
<dbReference type="GO" id="GO:0032259">
    <property type="term" value="P:methylation"/>
    <property type="evidence" value="ECO:0007669"/>
    <property type="project" value="UniProtKB-KW"/>
</dbReference>
<organism evidence="6 7">
    <name type="scientific">Tribonema minus</name>
    <dbReference type="NCBI Taxonomy" id="303371"/>
    <lineage>
        <taxon>Eukaryota</taxon>
        <taxon>Sar</taxon>
        <taxon>Stramenopiles</taxon>
        <taxon>Ochrophyta</taxon>
        <taxon>PX clade</taxon>
        <taxon>Xanthophyceae</taxon>
        <taxon>Tribonematales</taxon>
        <taxon>Tribonemataceae</taxon>
        <taxon>Tribonema</taxon>
    </lineage>
</organism>
<dbReference type="AlphaFoldDB" id="A0A835Z145"/>
<name>A0A835Z145_9STRA</name>
<keyword evidence="6" id="KW-0489">Methyltransferase</keyword>
<accession>A0A835Z145</accession>
<evidence type="ECO:0000313" key="7">
    <source>
        <dbReference type="Proteomes" id="UP000664859"/>
    </source>
</evidence>
<evidence type="ECO:0000313" key="6">
    <source>
        <dbReference type="EMBL" id="KAG5180303.1"/>
    </source>
</evidence>
<reference evidence="6" key="1">
    <citation type="submission" date="2021-02" db="EMBL/GenBank/DDBJ databases">
        <title>First Annotated Genome of the Yellow-green Alga Tribonema minus.</title>
        <authorList>
            <person name="Mahan K.M."/>
        </authorList>
    </citation>
    <scope>NUCLEOTIDE SEQUENCE</scope>
    <source>
        <strain evidence="6">UTEX B ZZ1240</strain>
    </source>
</reference>